<feature type="transmembrane region" description="Helical" evidence="1">
    <location>
        <begin position="21"/>
        <end position="45"/>
    </location>
</feature>
<dbReference type="Proteomes" id="UP000504634">
    <property type="component" value="Unplaced"/>
</dbReference>
<evidence type="ECO:0000313" key="3">
    <source>
        <dbReference type="RefSeq" id="XP_030371226.1"/>
    </source>
</evidence>
<keyword evidence="2" id="KW-1185">Reference proteome</keyword>
<keyword evidence="1" id="KW-1133">Transmembrane helix</keyword>
<sequence>MHYIWHLGVCMGIPTNYDRDIKILVIMSTVITFLYVIWVLVYLYFLAAGLLVLLGVFIVYNFYMGIMQICYICDMVERSQLDEKPRRTRKQDW</sequence>
<evidence type="ECO:0000256" key="1">
    <source>
        <dbReference type="SAM" id="Phobius"/>
    </source>
</evidence>
<keyword evidence="1" id="KW-0812">Transmembrane</keyword>
<feature type="transmembrane region" description="Helical" evidence="1">
    <location>
        <begin position="51"/>
        <end position="73"/>
    </location>
</feature>
<accession>A0A6J2T2T1</accession>
<keyword evidence="1" id="KW-0472">Membrane</keyword>
<dbReference type="RefSeq" id="XP_030371226.1">
    <property type="nucleotide sequence ID" value="XM_030515366.1"/>
</dbReference>
<dbReference type="GeneID" id="115621659"/>
<gene>
    <name evidence="3" type="primary">LOC115621659</name>
</gene>
<organism evidence="2 3">
    <name type="scientific">Drosophila lebanonensis</name>
    <name type="common">Fruit fly</name>
    <name type="synonym">Scaptodrosophila lebanonensis</name>
    <dbReference type="NCBI Taxonomy" id="7225"/>
    <lineage>
        <taxon>Eukaryota</taxon>
        <taxon>Metazoa</taxon>
        <taxon>Ecdysozoa</taxon>
        <taxon>Arthropoda</taxon>
        <taxon>Hexapoda</taxon>
        <taxon>Insecta</taxon>
        <taxon>Pterygota</taxon>
        <taxon>Neoptera</taxon>
        <taxon>Endopterygota</taxon>
        <taxon>Diptera</taxon>
        <taxon>Brachycera</taxon>
        <taxon>Muscomorpha</taxon>
        <taxon>Ephydroidea</taxon>
        <taxon>Drosophilidae</taxon>
        <taxon>Scaptodrosophila</taxon>
    </lineage>
</organism>
<reference evidence="3" key="1">
    <citation type="submission" date="2025-08" db="UniProtKB">
        <authorList>
            <consortium name="RefSeq"/>
        </authorList>
    </citation>
    <scope>IDENTIFICATION</scope>
    <source>
        <strain evidence="3">11010-0011.00</strain>
        <tissue evidence="3">Whole body</tissue>
    </source>
</reference>
<proteinExistence type="predicted"/>
<dbReference type="AlphaFoldDB" id="A0A6J2T2T1"/>
<evidence type="ECO:0000313" key="2">
    <source>
        <dbReference type="Proteomes" id="UP000504634"/>
    </source>
</evidence>
<name>A0A6J2T2T1_DROLE</name>
<protein>
    <submittedName>
        <fullName evidence="3">Uncharacterized protein LOC115621659 isoform X2</fullName>
    </submittedName>
</protein>